<keyword evidence="3" id="KW-1185">Reference proteome</keyword>
<dbReference type="Proteomes" id="UP000187209">
    <property type="component" value="Unassembled WGS sequence"/>
</dbReference>
<evidence type="ECO:0000313" key="3">
    <source>
        <dbReference type="Proteomes" id="UP000187209"/>
    </source>
</evidence>
<evidence type="ECO:0000256" key="1">
    <source>
        <dbReference type="SAM" id="Phobius"/>
    </source>
</evidence>
<keyword evidence="1" id="KW-0812">Transmembrane</keyword>
<name>A0A1R2BXR3_9CILI</name>
<comment type="caution">
    <text evidence="2">The sequence shown here is derived from an EMBL/GenBank/DDBJ whole genome shotgun (WGS) entry which is preliminary data.</text>
</comment>
<dbReference type="OrthoDB" id="10394209at2759"/>
<organism evidence="2 3">
    <name type="scientific">Stentor coeruleus</name>
    <dbReference type="NCBI Taxonomy" id="5963"/>
    <lineage>
        <taxon>Eukaryota</taxon>
        <taxon>Sar</taxon>
        <taxon>Alveolata</taxon>
        <taxon>Ciliophora</taxon>
        <taxon>Postciliodesmatophora</taxon>
        <taxon>Heterotrichea</taxon>
        <taxon>Heterotrichida</taxon>
        <taxon>Stentoridae</taxon>
        <taxon>Stentor</taxon>
    </lineage>
</organism>
<reference evidence="2 3" key="1">
    <citation type="submission" date="2016-11" db="EMBL/GenBank/DDBJ databases">
        <title>The macronuclear genome of Stentor coeruleus: a giant cell with tiny introns.</title>
        <authorList>
            <person name="Slabodnick M."/>
            <person name="Ruby J.G."/>
            <person name="Reiff S.B."/>
            <person name="Swart E.C."/>
            <person name="Gosai S."/>
            <person name="Prabakaran S."/>
            <person name="Witkowska E."/>
            <person name="Larue G.E."/>
            <person name="Fisher S."/>
            <person name="Freeman R.M."/>
            <person name="Gunawardena J."/>
            <person name="Chu W."/>
            <person name="Stover N.A."/>
            <person name="Gregory B.D."/>
            <person name="Nowacki M."/>
            <person name="Derisi J."/>
            <person name="Roy S.W."/>
            <person name="Marshall W.F."/>
            <person name="Sood P."/>
        </authorList>
    </citation>
    <scope>NUCLEOTIDE SEQUENCE [LARGE SCALE GENOMIC DNA]</scope>
    <source>
        <strain evidence="2">WM001</strain>
    </source>
</reference>
<proteinExistence type="predicted"/>
<dbReference type="AlphaFoldDB" id="A0A1R2BXR3"/>
<keyword evidence="1" id="KW-0472">Membrane</keyword>
<sequence length="91" mass="10738">MSYYGSWPTYKISNFRGLGEIAWKVLRFSWRIDRIALPLVIPPILFVMYFNEKIPKCKKELPNPYIEAYAKKMEEGKYNGSLIGLRPEKYA</sequence>
<dbReference type="EMBL" id="MPUH01000378">
    <property type="protein sequence ID" value="OMJ81501.1"/>
    <property type="molecule type" value="Genomic_DNA"/>
</dbReference>
<keyword evidence="1" id="KW-1133">Transmembrane helix</keyword>
<evidence type="ECO:0000313" key="2">
    <source>
        <dbReference type="EMBL" id="OMJ81501.1"/>
    </source>
</evidence>
<accession>A0A1R2BXR3</accession>
<feature type="transmembrane region" description="Helical" evidence="1">
    <location>
        <begin position="35"/>
        <end position="51"/>
    </location>
</feature>
<protein>
    <submittedName>
        <fullName evidence="2">Uncharacterized protein</fullName>
    </submittedName>
</protein>
<gene>
    <name evidence="2" type="ORF">SteCoe_18020</name>
</gene>